<dbReference type="OrthoDB" id="10004862at2759"/>
<evidence type="ECO:0008006" key="4">
    <source>
        <dbReference type="Google" id="ProtNLM"/>
    </source>
</evidence>
<dbReference type="RefSeq" id="XP_021870228.1">
    <property type="nucleotide sequence ID" value="XM_022016302.1"/>
</dbReference>
<dbReference type="GeneID" id="33558111"/>
<dbReference type="AlphaFoldDB" id="A0A1Y1UDN8"/>
<evidence type="ECO:0000256" key="1">
    <source>
        <dbReference type="ARBA" id="ARBA00023002"/>
    </source>
</evidence>
<accession>A0A1Y1UDN8</accession>
<name>A0A1Y1UDN8_9TREE</name>
<dbReference type="InterPro" id="IPR025337">
    <property type="entry name" value="Questin_oxidase-like"/>
</dbReference>
<keyword evidence="3" id="KW-1185">Reference proteome</keyword>
<evidence type="ECO:0000313" key="3">
    <source>
        <dbReference type="Proteomes" id="UP000193218"/>
    </source>
</evidence>
<protein>
    <recommendedName>
        <fullName evidence="4">Oxidoreductase AflY</fullName>
    </recommendedName>
</protein>
<dbReference type="PANTHER" id="PTHR35870:SF1">
    <property type="entry name" value="PROTEIN, PUTATIVE (AFU_ORTHOLOGUE AFUA_5G03330)-RELATED"/>
    <property type="match status" value="1"/>
</dbReference>
<organism evidence="2 3">
    <name type="scientific">Kockovaella imperatae</name>
    <dbReference type="NCBI Taxonomy" id="4999"/>
    <lineage>
        <taxon>Eukaryota</taxon>
        <taxon>Fungi</taxon>
        <taxon>Dikarya</taxon>
        <taxon>Basidiomycota</taxon>
        <taxon>Agaricomycotina</taxon>
        <taxon>Tremellomycetes</taxon>
        <taxon>Tremellales</taxon>
        <taxon>Cuniculitremaceae</taxon>
        <taxon>Kockovaella</taxon>
    </lineage>
</organism>
<dbReference type="STRING" id="4999.A0A1Y1UDN8"/>
<dbReference type="GO" id="GO:0016491">
    <property type="term" value="F:oxidoreductase activity"/>
    <property type="evidence" value="ECO:0007669"/>
    <property type="project" value="UniProtKB-KW"/>
</dbReference>
<reference evidence="2 3" key="1">
    <citation type="submission" date="2017-03" db="EMBL/GenBank/DDBJ databases">
        <title>Widespread Adenine N6-methylation of Active Genes in Fungi.</title>
        <authorList>
            <consortium name="DOE Joint Genome Institute"/>
            <person name="Mondo S.J."/>
            <person name="Dannebaum R.O."/>
            <person name="Kuo R.C."/>
            <person name="Louie K.B."/>
            <person name="Bewick A.J."/>
            <person name="Labutti K."/>
            <person name="Haridas S."/>
            <person name="Kuo A."/>
            <person name="Salamov A."/>
            <person name="Ahrendt S.R."/>
            <person name="Lau R."/>
            <person name="Bowen B.P."/>
            <person name="Lipzen A."/>
            <person name="Sullivan W."/>
            <person name="Andreopoulos W.B."/>
            <person name="Clum A."/>
            <person name="Lindquist E."/>
            <person name="Daum C."/>
            <person name="Northen T.R."/>
            <person name="Ramamoorthy G."/>
            <person name="Schmitz R.J."/>
            <person name="Gryganskyi A."/>
            <person name="Culley D."/>
            <person name="Magnuson J."/>
            <person name="James T.Y."/>
            <person name="O'Malley M.A."/>
            <person name="Stajich J.E."/>
            <person name="Spatafora J.W."/>
            <person name="Visel A."/>
            <person name="Grigoriev I.V."/>
        </authorList>
    </citation>
    <scope>NUCLEOTIDE SEQUENCE [LARGE SCALE GENOMIC DNA]</scope>
    <source>
        <strain evidence="2 3">NRRL Y-17943</strain>
    </source>
</reference>
<keyword evidence="1" id="KW-0560">Oxidoreductase</keyword>
<dbReference type="InParanoid" id="A0A1Y1UDN8"/>
<comment type="caution">
    <text evidence="2">The sequence shown here is derived from an EMBL/GenBank/DDBJ whole genome shotgun (WGS) entry which is preliminary data.</text>
</comment>
<gene>
    <name evidence="2" type="ORF">BD324DRAFT_630158</name>
</gene>
<dbReference type="Pfam" id="PF14027">
    <property type="entry name" value="Questin_oxidase"/>
    <property type="match status" value="1"/>
</dbReference>
<sequence>MLSPLRLAPSSSALTLRHTSLRKMSHSLPIPSMARNFPDSLAGPSSFFSFPGITPESTSTTRRLLEENDRRNDIFGPSRIFHNHFSHGLLTRYALGAPSKMLQGSWEAEQEDFFSLDPTAKGRRASVAKRLPEAISEASWDDPATLGVTDAYPIYLAYFHNEIEKMGSVETFKKYIMTPEANYKGRNGRAAPQMIHRFMSGVLHPFIHAGFGIEFSDRLTLAEGIAQTAINGTSYGELFDADWLKTLETEHKPASSKSILEIYSTFCSDETFKPVPYDPDAMISTRIKRALQHAEKLRELVGSWSLTDQELEGWKGKIQEVDLLATLLACASTRRGYEKKVDFFLMHGLTSSVFVHAFMPVLDIPQRRALLASYILTLLVVSMSRGRAHLDPSWLMEATAFPVGPGSTAKSSKNTIVDPTDNETRNPWTGIIESCLYDWDAHVPKAIRSLVHFANLYGSVPQGGFGMALPADYSMLDGSVFVRAAGVIMDVMGWCREGEKSGGWDRSAMGYDEAWTGVPRRDHA</sequence>
<dbReference type="PANTHER" id="PTHR35870">
    <property type="entry name" value="PROTEIN, PUTATIVE (AFU_ORTHOLOGUE AFUA_5G03330)-RELATED"/>
    <property type="match status" value="1"/>
</dbReference>
<proteinExistence type="predicted"/>
<dbReference type="Proteomes" id="UP000193218">
    <property type="component" value="Unassembled WGS sequence"/>
</dbReference>
<evidence type="ECO:0000313" key="2">
    <source>
        <dbReference type="EMBL" id="ORX36099.1"/>
    </source>
</evidence>
<dbReference type="EMBL" id="NBSH01000009">
    <property type="protein sequence ID" value="ORX36099.1"/>
    <property type="molecule type" value="Genomic_DNA"/>
</dbReference>